<protein>
    <submittedName>
        <fullName evidence="2">IS91 family transposase</fullName>
    </submittedName>
</protein>
<dbReference type="PANTHER" id="PTHR37023:SF1">
    <property type="entry name" value="ISSOD25 TRANSPOSASE TNPA_ISSOD25"/>
    <property type="match status" value="1"/>
</dbReference>
<evidence type="ECO:0000313" key="3">
    <source>
        <dbReference type="Proteomes" id="UP000267844"/>
    </source>
</evidence>
<dbReference type="Proteomes" id="UP000267844">
    <property type="component" value="Unassembled WGS sequence"/>
</dbReference>
<dbReference type="AlphaFoldDB" id="A0A3R8SPL6"/>
<dbReference type="Pfam" id="PF04986">
    <property type="entry name" value="Y2_Tnp"/>
    <property type="match status" value="1"/>
</dbReference>
<sequence length="249" mass="28746">ESVWASLSQFGKTEGLQLGMIAILHTWGQNLSLHPHLHCIVPGGGIDANGKWKRKIKTDKYLFAVKALSKVFRAKYVAFLRKEKLADTTVIQSLFEKNWVVYAKRPFAGPKQVIEYLGRYTHKVAISNHRIKNVTNKEVTISYKDYRDGSKTKQLTLKNEEFTRRFSLHILPKRFVRIRHYGILSSNWKRGKLQQLQKELNVLRSSVELKTQHRKCYCCKVGNLVTLHVFGQRGPPKAYLIENTLPSVN</sequence>
<dbReference type="RefSeq" id="WP_125350845.1">
    <property type="nucleotide sequence ID" value="NZ_RHPN01000075.1"/>
</dbReference>
<reference evidence="2 3" key="1">
    <citation type="submission" date="2018-10" db="EMBL/GenBank/DDBJ databases">
        <title>Transmission dynamics of multidrug resistant bacteria on intensive care unit surfaces.</title>
        <authorList>
            <person name="D'Souza A.W."/>
            <person name="Potter R.F."/>
            <person name="Wallace M."/>
            <person name="Shupe A."/>
            <person name="Patel S."/>
            <person name="Sun S."/>
            <person name="Gul D."/>
            <person name="Kwon J.H."/>
            <person name="Andleeb S."/>
            <person name="Burnham C.-A.D."/>
            <person name="Dantas G."/>
        </authorList>
    </citation>
    <scope>NUCLEOTIDE SEQUENCE [LARGE SCALE GENOMIC DNA]</scope>
    <source>
        <strain evidence="2 3">WF_348</strain>
    </source>
</reference>
<feature type="non-terminal residue" evidence="2">
    <location>
        <position position="1"/>
    </location>
</feature>
<proteinExistence type="predicted"/>
<comment type="caution">
    <text evidence="2">The sequence shown here is derived from an EMBL/GenBank/DDBJ whole genome shotgun (WGS) entry which is preliminary data.</text>
</comment>
<organism evidence="2 3">
    <name type="scientific">Empedobacter falsenii</name>
    <dbReference type="NCBI Taxonomy" id="343874"/>
    <lineage>
        <taxon>Bacteria</taxon>
        <taxon>Pseudomonadati</taxon>
        <taxon>Bacteroidota</taxon>
        <taxon>Flavobacteriia</taxon>
        <taxon>Flavobacteriales</taxon>
        <taxon>Weeksellaceae</taxon>
        <taxon>Empedobacter</taxon>
    </lineage>
</organism>
<feature type="domain" description="Transposase IS801/IS1294" evidence="1">
    <location>
        <begin position="19"/>
        <end position="187"/>
    </location>
</feature>
<evidence type="ECO:0000313" key="2">
    <source>
        <dbReference type="EMBL" id="RRT86737.1"/>
    </source>
</evidence>
<dbReference type="InterPro" id="IPR007069">
    <property type="entry name" value="Transposase_32"/>
</dbReference>
<dbReference type="GO" id="GO:0004803">
    <property type="term" value="F:transposase activity"/>
    <property type="evidence" value="ECO:0007669"/>
    <property type="project" value="InterPro"/>
</dbReference>
<dbReference type="GO" id="GO:0006313">
    <property type="term" value="P:DNA transposition"/>
    <property type="evidence" value="ECO:0007669"/>
    <property type="project" value="InterPro"/>
</dbReference>
<accession>A0A3R8SPL6</accession>
<dbReference type="PANTHER" id="PTHR37023">
    <property type="entry name" value="TRANSPOSASE"/>
    <property type="match status" value="1"/>
</dbReference>
<gene>
    <name evidence="2" type="ORF">EGI89_15335</name>
</gene>
<name>A0A3R8SPL6_9FLAO</name>
<dbReference type="EMBL" id="RHPO01000073">
    <property type="protein sequence ID" value="RRT86737.1"/>
    <property type="molecule type" value="Genomic_DNA"/>
</dbReference>
<dbReference type="GO" id="GO:0003677">
    <property type="term" value="F:DNA binding"/>
    <property type="evidence" value="ECO:0007669"/>
    <property type="project" value="InterPro"/>
</dbReference>
<evidence type="ECO:0000259" key="1">
    <source>
        <dbReference type="Pfam" id="PF04986"/>
    </source>
</evidence>